<sequence>MVMLGCKVTLVEVKVTAVPTAVNDCASLSPDDEDDDIFGRYGDDACGYGDQPCTKRQKLAGATVEVSQDLMSGDPSLSSESDVDDTSTPQVMSELRKQKLAGATVEVSQDLMSGDPSLSSESDVDDTSTPQVMSELRKKEDKEDTEIWSDAEMEEDTLDFQRGTDMEDINDAGQTESNMFMPLICLLLLLLAKWKPGRISKIWKVFVFLEAEETERKIEHTVAEVRWFKEAPSAKLPSAMVGPGGRRTTTALRGPPNTVGKLVTVA</sequence>
<accession>C3YXV6</accession>
<protein>
    <submittedName>
        <fullName evidence="2">Uncharacterized protein</fullName>
    </submittedName>
</protein>
<evidence type="ECO:0000256" key="1">
    <source>
        <dbReference type="SAM" id="MobiDB-lite"/>
    </source>
</evidence>
<reference evidence="2" key="1">
    <citation type="journal article" date="2008" name="Nature">
        <title>The amphioxus genome and the evolution of the chordate karyotype.</title>
        <authorList>
            <consortium name="US DOE Joint Genome Institute (JGI-PGF)"/>
            <person name="Putnam N.H."/>
            <person name="Butts T."/>
            <person name="Ferrier D.E.K."/>
            <person name="Furlong R.F."/>
            <person name="Hellsten U."/>
            <person name="Kawashima T."/>
            <person name="Robinson-Rechavi M."/>
            <person name="Shoguchi E."/>
            <person name="Terry A."/>
            <person name="Yu J.-K."/>
            <person name="Benito-Gutierrez E.L."/>
            <person name="Dubchak I."/>
            <person name="Garcia-Fernandez J."/>
            <person name="Gibson-Brown J.J."/>
            <person name="Grigoriev I.V."/>
            <person name="Horton A.C."/>
            <person name="de Jong P.J."/>
            <person name="Jurka J."/>
            <person name="Kapitonov V.V."/>
            <person name="Kohara Y."/>
            <person name="Kuroki Y."/>
            <person name="Lindquist E."/>
            <person name="Lucas S."/>
            <person name="Osoegawa K."/>
            <person name="Pennacchio L.A."/>
            <person name="Salamov A.A."/>
            <person name="Satou Y."/>
            <person name="Sauka-Spengler T."/>
            <person name="Schmutz J."/>
            <person name="Shin-I T."/>
            <person name="Toyoda A."/>
            <person name="Bronner-Fraser M."/>
            <person name="Fujiyama A."/>
            <person name="Holland L.Z."/>
            <person name="Holland P.W.H."/>
            <person name="Satoh N."/>
            <person name="Rokhsar D.S."/>
        </authorList>
    </citation>
    <scope>NUCLEOTIDE SEQUENCE [LARGE SCALE GENOMIC DNA]</scope>
    <source>
        <strain evidence="2">S238N-H82</strain>
        <tissue evidence="2">Testes</tissue>
    </source>
</reference>
<evidence type="ECO:0000313" key="2">
    <source>
        <dbReference type="EMBL" id="EEN54915.1"/>
    </source>
</evidence>
<feature type="region of interest" description="Disordered" evidence="1">
    <location>
        <begin position="104"/>
        <end position="146"/>
    </location>
</feature>
<dbReference type="AlphaFoldDB" id="C3YXV6"/>
<organism>
    <name type="scientific">Branchiostoma floridae</name>
    <name type="common">Florida lancelet</name>
    <name type="synonym">Amphioxus</name>
    <dbReference type="NCBI Taxonomy" id="7739"/>
    <lineage>
        <taxon>Eukaryota</taxon>
        <taxon>Metazoa</taxon>
        <taxon>Chordata</taxon>
        <taxon>Cephalochordata</taxon>
        <taxon>Leptocardii</taxon>
        <taxon>Amphioxiformes</taxon>
        <taxon>Branchiostomatidae</taxon>
        <taxon>Branchiostoma</taxon>
    </lineage>
</organism>
<name>C3YXV6_BRAFL</name>
<feature type="compositionally biased region" description="Polar residues" evidence="1">
    <location>
        <begin position="106"/>
        <end position="132"/>
    </location>
</feature>
<dbReference type="EMBL" id="GG666563">
    <property type="protein sequence ID" value="EEN54915.1"/>
    <property type="molecule type" value="Genomic_DNA"/>
</dbReference>
<proteinExistence type="predicted"/>
<dbReference type="InParanoid" id="C3YXV6"/>
<gene>
    <name evidence="2" type="ORF">BRAFLDRAFT_107337</name>
</gene>
<feature type="region of interest" description="Disordered" evidence="1">
    <location>
        <begin position="70"/>
        <end position="90"/>
    </location>
</feature>